<dbReference type="KEGG" id="aot:AcetOri_orf03568"/>
<accession>A0A2Z5ZJR3</accession>
<evidence type="ECO:0000313" key="1">
    <source>
        <dbReference type="EMBL" id="BBC80716.1"/>
    </source>
</evidence>
<dbReference type="Proteomes" id="UP000270034">
    <property type="component" value="Chromosome"/>
</dbReference>
<gene>
    <name evidence="1" type="ORF">AcetOrient_orf03568</name>
</gene>
<dbReference type="AlphaFoldDB" id="A0A2Z5ZJR3"/>
<dbReference type="EMBL" id="AP018515">
    <property type="protein sequence ID" value="BBC80716.1"/>
    <property type="molecule type" value="Genomic_DNA"/>
</dbReference>
<name>A0A2Z5ZJR3_9PROT</name>
<proteinExistence type="predicted"/>
<sequence length="58" mass="6464">MDGVNLPLLIGSVSQKGGGSQNRLSPFFMHNRTLWPSKLLSRPKTTQPHSTQLMVLFL</sequence>
<reference evidence="1 2" key="1">
    <citation type="submission" date="2018-02" db="EMBL/GenBank/DDBJ databases">
        <title>Acetobacter orientalis genome.</title>
        <authorList>
            <person name="Nakashima N."/>
            <person name="Tamura T."/>
        </authorList>
    </citation>
    <scope>NUCLEOTIDE SEQUENCE [LARGE SCALE GENOMIC DNA]</scope>
    <source>
        <strain evidence="1 2">FAN1</strain>
    </source>
</reference>
<organism evidence="1 2">
    <name type="scientific">Acetobacter orientalis</name>
    <dbReference type="NCBI Taxonomy" id="146474"/>
    <lineage>
        <taxon>Bacteria</taxon>
        <taxon>Pseudomonadati</taxon>
        <taxon>Pseudomonadota</taxon>
        <taxon>Alphaproteobacteria</taxon>
        <taxon>Acetobacterales</taxon>
        <taxon>Acetobacteraceae</taxon>
        <taxon>Acetobacter</taxon>
    </lineage>
</organism>
<protein>
    <submittedName>
        <fullName evidence="1">Uncharacterized protein LOC106374043</fullName>
    </submittedName>
</protein>
<evidence type="ECO:0000313" key="2">
    <source>
        <dbReference type="Proteomes" id="UP000270034"/>
    </source>
</evidence>